<reference evidence="2 3" key="1">
    <citation type="submission" date="2019-02" db="EMBL/GenBank/DDBJ databases">
        <title>Deep-cultivation of Planctomycetes and their phenomic and genomic characterization uncovers novel biology.</title>
        <authorList>
            <person name="Wiegand S."/>
            <person name="Jogler M."/>
            <person name="Boedeker C."/>
            <person name="Pinto D."/>
            <person name="Vollmers J."/>
            <person name="Rivas-Marin E."/>
            <person name="Kohn T."/>
            <person name="Peeters S.H."/>
            <person name="Heuer A."/>
            <person name="Rast P."/>
            <person name="Oberbeckmann S."/>
            <person name="Bunk B."/>
            <person name="Jeske O."/>
            <person name="Meyerdierks A."/>
            <person name="Storesund J.E."/>
            <person name="Kallscheuer N."/>
            <person name="Luecker S."/>
            <person name="Lage O.M."/>
            <person name="Pohl T."/>
            <person name="Merkel B.J."/>
            <person name="Hornburger P."/>
            <person name="Mueller R.-W."/>
            <person name="Bruemmer F."/>
            <person name="Labrenz M."/>
            <person name="Spormann A.M."/>
            <person name="Op den Camp H."/>
            <person name="Overmann J."/>
            <person name="Amann R."/>
            <person name="Jetten M.S.M."/>
            <person name="Mascher T."/>
            <person name="Medema M.H."/>
            <person name="Devos D.P."/>
            <person name="Kaster A.-K."/>
            <person name="Ovreas L."/>
            <person name="Rohde M."/>
            <person name="Galperin M.Y."/>
            <person name="Jogler C."/>
        </authorList>
    </citation>
    <scope>NUCLEOTIDE SEQUENCE [LARGE SCALE GENOMIC DNA]</scope>
    <source>
        <strain evidence="2 3">Mal48</strain>
    </source>
</reference>
<dbReference type="Gene3D" id="3.30.750.24">
    <property type="entry name" value="STAS domain"/>
    <property type="match status" value="1"/>
</dbReference>
<evidence type="ECO:0000256" key="1">
    <source>
        <dbReference type="SAM" id="Phobius"/>
    </source>
</evidence>
<keyword evidence="1" id="KW-1133">Transmembrane helix</keyword>
<dbReference type="KEGG" id="tpol:Mal48_45600"/>
<name>A0A517QUJ3_9PLAN</name>
<proteinExistence type="predicted"/>
<dbReference type="EMBL" id="CP036267">
    <property type="protein sequence ID" value="QDT35284.1"/>
    <property type="molecule type" value="Genomic_DNA"/>
</dbReference>
<dbReference type="RefSeq" id="WP_145204598.1">
    <property type="nucleotide sequence ID" value="NZ_CP036267.1"/>
</dbReference>
<accession>A0A517QUJ3</accession>
<keyword evidence="1" id="KW-0472">Membrane</keyword>
<sequence>MKIRSKIDPRVSQHSILLCEIRGNTLVVTPSRTLLGIDRKIFHAELARTRELLRLPSIQNLVLDLSQERYFGSEMIGAFFALEKEVPETGQTFIAEPSSDLRVILEEMLVEQVMPIVENAEAKIREISGETSLDRMKRRPKTIFGSAAVLVTALVAVLAVTTNLFAPILGTEESRLLDRLAKSFDRTLDIQQDKFGPQLWGNYSKEQNELFGDKVSELGLKADRSGLEESLYQATLDVWKMSLSTTLPTEEELKKAHGSLVTSAEQISTLQGVDIKIPDLEASDTATLLNQTTAAGDFRRSRLSLRVSEK</sequence>
<evidence type="ECO:0008006" key="4">
    <source>
        <dbReference type="Google" id="ProtNLM"/>
    </source>
</evidence>
<dbReference type="Proteomes" id="UP000315724">
    <property type="component" value="Chromosome"/>
</dbReference>
<evidence type="ECO:0000313" key="2">
    <source>
        <dbReference type="EMBL" id="QDT35284.1"/>
    </source>
</evidence>
<protein>
    <recommendedName>
        <fullName evidence="4">STAS domain-containing protein</fullName>
    </recommendedName>
</protein>
<dbReference type="OrthoDB" id="283723at2"/>
<gene>
    <name evidence="2" type="ORF">Mal48_45600</name>
</gene>
<evidence type="ECO:0000313" key="3">
    <source>
        <dbReference type="Proteomes" id="UP000315724"/>
    </source>
</evidence>
<dbReference type="InterPro" id="IPR036513">
    <property type="entry name" value="STAS_dom_sf"/>
</dbReference>
<keyword evidence="1" id="KW-0812">Transmembrane</keyword>
<dbReference type="AlphaFoldDB" id="A0A517QUJ3"/>
<keyword evidence="3" id="KW-1185">Reference proteome</keyword>
<feature type="transmembrane region" description="Helical" evidence="1">
    <location>
        <begin position="143"/>
        <end position="166"/>
    </location>
</feature>
<organism evidence="2 3">
    <name type="scientific">Thalassoglobus polymorphus</name>
    <dbReference type="NCBI Taxonomy" id="2527994"/>
    <lineage>
        <taxon>Bacteria</taxon>
        <taxon>Pseudomonadati</taxon>
        <taxon>Planctomycetota</taxon>
        <taxon>Planctomycetia</taxon>
        <taxon>Planctomycetales</taxon>
        <taxon>Planctomycetaceae</taxon>
        <taxon>Thalassoglobus</taxon>
    </lineage>
</organism>